<dbReference type="Gene3D" id="1.10.150.240">
    <property type="entry name" value="Putative phosphatase, domain 2"/>
    <property type="match status" value="1"/>
</dbReference>
<dbReference type="NCBIfam" id="TIGR01509">
    <property type="entry name" value="HAD-SF-IA-v3"/>
    <property type="match status" value="1"/>
</dbReference>
<dbReference type="InterPro" id="IPR036412">
    <property type="entry name" value="HAD-like_sf"/>
</dbReference>
<dbReference type="Proteomes" id="UP001597362">
    <property type="component" value="Unassembled WGS sequence"/>
</dbReference>
<dbReference type="SFLD" id="SFLDG01129">
    <property type="entry name" value="C1.5:_HAD__Beta-PGM__Phosphata"/>
    <property type="match status" value="1"/>
</dbReference>
<keyword evidence="2" id="KW-1185">Reference proteome</keyword>
<dbReference type="InterPro" id="IPR050155">
    <property type="entry name" value="HAD-like_hydrolase_sf"/>
</dbReference>
<comment type="caution">
    <text evidence="1">The sequence shown here is derived from an EMBL/GenBank/DDBJ whole genome shotgun (WGS) entry which is preliminary data.</text>
</comment>
<dbReference type="InterPro" id="IPR023214">
    <property type="entry name" value="HAD_sf"/>
</dbReference>
<name>A0ABW4YH54_9BACL</name>
<dbReference type="SFLD" id="SFLDG01135">
    <property type="entry name" value="C1.5.6:_HAD__Beta-PGM__Phospha"/>
    <property type="match status" value="1"/>
</dbReference>
<dbReference type="RefSeq" id="WP_377769948.1">
    <property type="nucleotide sequence ID" value="NZ_JBHUHO010000011.1"/>
</dbReference>
<dbReference type="Pfam" id="PF13419">
    <property type="entry name" value="HAD_2"/>
    <property type="match status" value="1"/>
</dbReference>
<proteinExistence type="predicted"/>
<dbReference type="Gene3D" id="3.40.50.1000">
    <property type="entry name" value="HAD superfamily/HAD-like"/>
    <property type="match status" value="1"/>
</dbReference>
<dbReference type="PANTHER" id="PTHR43434:SF26">
    <property type="entry name" value="PYROPHOSPHATASE PPAX"/>
    <property type="match status" value="1"/>
</dbReference>
<accession>A0ABW4YH54</accession>
<dbReference type="EC" id="3.6.1.1" evidence="1"/>
<dbReference type="SFLD" id="SFLDS00003">
    <property type="entry name" value="Haloacid_Dehalogenase"/>
    <property type="match status" value="1"/>
</dbReference>
<dbReference type="EMBL" id="JBHUHO010000011">
    <property type="protein sequence ID" value="MFD2114915.1"/>
    <property type="molecule type" value="Genomic_DNA"/>
</dbReference>
<dbReference type="SUPFAM" id="SSF56784">
    <property type="entry name" value="HAD-like"/>
    <property type="match status" value="1"/>
</dbReference>
<dbReference type="GO" id="GO:0004427">
    <property type="term" value="F:inorganic diphosphate phosphatase activity"/>
    <property type="evidence" value="ECO:0007669"/>
    <property type="project" value="UniProtKB-EC"/>
</dbReference>
<dbReference type="PRINTS" id="PR00413">
    <property type="entry name" value="HADHALOGNASE"/>
</dbReference>
<dbReference type="NCBIfam" id="TIGR01549">
    <property type="entry name" value="HAD-SF-IA-v1"/>
    <property type="match status" value="1"/>
</dbReference>
<sequence>MIKTVLFDLDGTILDTNELIIMSFLQVLENNTPEPLTRDHIIPYMGESLVDQLRKLSGRHDVDDLVAAYRKISSERHDQYVRLFPDVKEVIQQLRKHQVQIGIVTTKARLTTIRGLEYTGIADLVDAVVTSDDVEKVKPDAEPVVQALQLLKATPQSAIMVGDSAVDIISARRAGVQAVGVSWSLKGKSLLEQSGANYMIDHMRQLYAIVGLE</sequence>
<organism evidence="1 2">
    <name type="scientific">Paenibacillus yanchengensis</name>
    <dbReference type="NCBI Taxonomy" id="2035833"/>
    <lineage>
        <taxon>Bacteria</taxon>
        <taxon>Bacillati</taxon>
        <taxon>Bacillota</taxon>
        <taxon>Bacilli</taxon>
        <taxon>Bacillales</taxon>
        <taxon>Paenibacillaceae</taxon>
        <taxon>Paenibacillus</taxon>
    </lineage>
</organism>
<dbReference type="InterPro" id="IPR023198">
    <property type="entry name" value="PGP-like_dom2"/>
</dbReference>
<evidence type="ECO:0000313" key="2">
    <source>
        <dbReference type="Proteomes" id="UP001597362"/>
    </source>
</evidence>
<keyword evidence="1" id="KW-0378">Hydrolase</keyword>
<dbReference type="NCBIfam" id="NF009804">
    <property type="entry name" value="PRK13288.1"/>
    <property type="match status" value="1"/>
</dbReference>
<reference evidence="2" key="1">
    <citation type="journal article" date="2019" name="Int. J. Syst. Evol. Microbiol.">
        <title>The Global Catalogue of Microorganisms (GCM) 10K type strain sequencing project: providing services to taxonomists for standard genome sequencing and annotation.</title>
        <authorList>
            <consortium name="The Broad Institute Genomics Platform"/>
            <consortium name="The Broad Institute Genome Sequencing Center for Infectious Disease"/>
            <person name="Wu L."/>
            <person name="Ma J."/>
        </authorList>
    </citation>
    <scope>NUCLEOTIDE SEQUENCE [LARGE SCALE GENOMIC DNA]</scope>
    <source>
        <strain evidence="2">GH52</strain>
    </source>
</reference>
<evidence type="ECO:0000313" key="1">
    <source>
        <dbReference type="EMBL" id="MFD2114915.1"/>
    </source>
</evidence>
<dbReference type="InterPro" id="IPR041492">
    <property type="entry name" value="HAD_2"/>
</dbReference>
<dbReference type="PANTHER" id="PTHR43434">
    <property type="entry name" value="PHOSPHOGLYCOLATE PHOSPHATASE"/>
    <property type="match status" value="1"/>
</dbReference>
<dbReference type="InterPro" id="IPR006439">
    <property type="entry name" value="HAD-SF_hydro_IA"/>
</dbReference>
<gene>
    <name evidence="1" type="primary">ppaX</name>
    <name evidence="1" type="ORF">ACFSJH_04085</name>
</gene>
<protein>
    <submittedName>
        <fullName evidence="1">Pyrophosphatase PpaX</fullName>
        <ecNumber evidence="1">3.6.1.1</ecNumber>
    </submittedName>
</protein>